<gene>
    <name evidence="1" type="ORF">M5X09_02890</name>
</gene>
<sequence length="94" mass="10398">MKRENSIIIDVGNKEKNIVIGIEGGGTKTRAMAARLNGSIIGYAETGCSNPNKDECARENVREVMEKVLEAAGARRMRLSAYVRDCLAWSRNRI</sequence>
<dbReference type="Gene3D" id="3.30.420.40">
    <property type="match status" value="1"/>
</dbReference>
<proteinExistence type="predicted"/>
<organism evidence="1 2">
    <name type="scientific">Paenibacillus apiarius</name>
    <dbReference type="NCBI Taxonomy" id="46240"/>
    <lineage>
        <taxon>Bacteria</taxon>
        <taxon>Bacillati</taxon>
        <taxon>Bacillota</taxon>
        <taxon>Bacilli</taxon>
        <taxon>Bacillales</taxon>
        <taxon>Paenibacillaceae</taxon>
        <taxon>Paenibacillus</taxon>
    </lineage>
</organism>
<keyword evidence="2" id="KW-1185">Reference proteome</keyword>
<name>A0ABT4DN14_9BACL</name>
<dbReference type="RefSeq" id="WP_176392819.1">
    <property type="nucleotide sequence ID" value="NZ_JAMDLV010000020.1"/>
</dbReference>
<accession>A0ABT4DN14</accession>
<dbReference type="EMBL" id="JAMDLW010000002">
    <property type="protein sequence ID" value="MCY9518621.1"/>
    <property type="molecule type" value="Genomic_DNA"/>
</dbReference>
<evidence type="ECO:0000313" key="2">
    <source>
        <dbReference type="Proteomes" id="UP001207626"/>
    </source>
</evidence>
<reference evidence="1 2" key="1">
    <citation type="submission" date="2022-05" db="EMBL/GenBank/DDBJ databases">
        <title>Genome Sequencing of Bee-Associated Microbes.</title>
        <authorList>
            <person name="Dunlap C."/>
        </authorList>
    </citation>
    <scope>NUCLEOTIDE SEQUENCE [LARGE SCALE GENOMIC DNA]</scope>
    <source>
        <strain evidence="1 2">NRRL NRS-1438</strain>
    </source>
</reference>
<protein>
    <recommendedName>
        <fullName evidence="3">ROK family protein</fullName>
    </recommendedName>
</protein>
<evidence type="ECO:0000313" key="1">
    <source>
        <dbReference type="EMBL" id="MCY9518621.1"/>
    </source>
</evidence>
<comment type="caution">
    <text evidence="1">The sequence shown here is derived from an EMBL/GenBank/DDBJ whole genome shotgun (WGS) entry which is preliminary data.</text>
</comment>
<dbReference type="InterPro" id="IPR043129">
    <property type="entry name" value="ATPase_NBD"/>
</dbReference>
<dbReference type="SUPFAM" id="SSF53067">
    <property type="entry name" value="Actin-like ATPase domain"/>
    <property type="match status" value="1"/>
</dbReference>
<dbReference type="Proteomes" id="UP001207626">
    <property type="component" value="Unassembled WGS sequence"/>
</dbReference>
<evidence type="ECO:0008006" key="3">
    <source>
        <dbReference type="Google" id="ProtNLM"/>
    </source>
</evidence>